<dbReference type="AlphaFoldDB" id="A0A0R2AEY7"/>
<accession>A0A0R2AEY7</accession>
<proteinExistence type="predicted"/>
<dbReference type="PANTHER" id="PTHR48098">
    <property type="entry name" value="ENTEROCHELIN ESTERASE-RELATED"/>
    <property type="match status" value="1"/>
</dbReference>
<dbReference type="InterPro" id="IPR000801">
    <property type="entry name" value="Esterase-like"/>
</dbReference>
<dbReference type="InterPro" id="IPR029058">
    <property type="entry name" value="AB_hydrolase_fold"/>
</dbReference>
<gene>
    <name evidence="1" type="ORF">FC14_GL001333</name>
</gene>
<dbReference type="Pfam" id="PF00756">
    <property type="entry name" value="Esterase"/>
    <property type="match status" value="1"/>
</dbReference>
<evidence type="ECO:0000313" key="1">
    <source>
        <dbReference type="EMBL" id="KRM65648.1"/>
    </source>
</evidence>
<protein>
    <recommendedName>
        <fullName evidence="3">Carbohydrate esterase</fullName>
    </recommendedName>
</protein>
<evidence type="ECO:0000313" key="2">
    <source>
        <dbReference type="Proteomes" id="UP000051008"/>
    </source>
</evidence>
<dbReference type="OrthoDB" id="9784036at2"/>
<dbReference type="PATRIC" id="fig|1423718.3.peg.1394"/>
<dbReference type="Proteomes" id="UP000051008">
    <property type="component" value="Unassembled WGS sequence"/>
</dbReference>
<reference evidence="1 2" key="1">
    <citation type="journal article" date="2015" name="Genome Announc.">
        <title>Expanding the biotechnology potential of lactobacilli through comparative genomics of 213 strains and associated genera.</title>
        <authorList>
            <person name="Sun Z."/>
            <person name="Harris H.M."/>
            <person name="McCann A."/>
            <person name="Guo C."/>
            <person name="Argimon S."/>
            <person name="Zhang W."/>
            <person name="Yang X."/>
            <person name="Jeffery I.B."/>
            <person name="Cooney J.C."/>
            <person name="Kagawa T.F."/>
            <person name="Liu W."/>
            <person name="Song Y."/>
            <person name="Salvetti E."/>
            <person name="Wrobel A."/>
            <person name="Rasinkangas P."/>
            <person name="Parkhill J."/>
            <person name="Rea M.C."/>
            <person name="O'Sullivan O."/>
            <person name="Ritari J."/>
            <person name="Douillard F.P."/>
            <person name="Paul Ross R."/>
            <person name="Yang R."/>
            <person name="Briner A.E."/>
            <person name="Felis G.E."/>
            <person name="de Vos W.M."/>
            <person name="Barrangou R."/>
            <person name="Klaenhammer T.R."/>
            <person name="Caufield P.W."/>
            <person name="Cui Y."/>
            <person name="Zhang H."/>
            <person name="O'Toole P.W."/>
        </authorList>
    </citation>
    <scope>NUCLEOTIDE SEQUENCE [LARGE SCALE GENOMIC DNA]</scope>
    <source>
        <strain evidence="1 2">DSM 20509</strain>
    </source>
</reference>
<keyword evidence="2" id="KW-1185">Reference proteome</keyword>
<evidence type="ECO:0008006" key="3">
    <source>
        <dbReference type="Google" id="ProtNLM"/>
    </source>
</evidence>
<dbReference type="PANTHER" id="PTHR48098:SF6">
    <property type="entry name" value="FERRI-BACILLIBACTIN ESTERASE BESA"/>
    <property type="match status" value="1"/>
</dbReference>
<sequence>MIVTKDFPFTPANSSRTLHIYLPDDYYQSQEAYPCMYYFDGQNLFFDYEASFGTSWGLKDFLDVWPKKMIVVGIECSHQGNQRLAEYSPYSFFEEPFGQIEAYGKETLNWLVSELKPYIDQKFRTYPFREATGIAGSSMGGLMAAYAGIAFNNYFSKMACLSSALSFNFEELMTNLSKQELNDDSRFYLSIGQLEAQANQNQLDPFQTPAVKRNLSLEAALQAKGAKTYFYLQEYGQHNEASWQEQNQRYLEFLWF</sequence>
<organism evidence="1 2">
    <name type="scientific">Ligilactobacillus agilis DSM 20509</name>
    <dbReference type="NCBI Taxonomy" id="1423718"/>
    <lineage>
        <taxon>Bacteria</taxon>
        <taxon>Bacillati</taxon>
        <taxon>Bacillota</taxon>
        <taxon>Bacilli</taxon>
        <taxon>Lactobacillales</taxon>
        <taxon>Lactobacillaceae</taxon>
        <taxon>Ligilactobacillus</taxon>
    </lineage>
</organism>
<dbReference type="Gene3D" id="3.40.50.1820">
    <property type="entry name" value="alpha/beta hydrolase"/>
    <property type="match status" value="1"/>
</dbReference>
<dbReference type="InterPro" id="IPR050583">
    <property type="entry name" value="Mycobacterial_A85_antigen"/>
</dbReference>
<name>A0A0R2AEY7_9LACO</name>
<dbReference type="SUPFAM" id="SSF53474">
    <property type="entry name" value="alpha/beta-Hydrolases"/>
    <property type="match status" value="1"/>
</dbReference>
<dbReference type="RefSeq" id="WP_056976123.1">
    <property type="nucleotide sequence ID" value="NZ_AYYP01000012.1"/>
</dbReference>
<dbReference type="EMBL" id="AYYP01000012">
    <property type="protein sequence ID" value="KRM65648.1"/>
    <property type="molecule type" value="Genomic_DNA"/>
</dbReference>
<comment type="caution">
    <text evidence="1">The sequence shown here is derived from an EMBL/GenBank/DDBJ whole genome shotgun (WGS) entry which is preliminary data.</text>
</comment>